<name>A0A8H4VJ71_9AGAR</name>
<organism evidence="2 3">
    <name type="scientific">Agrocybe pediades</name>
    <dbReference type="NCBI Taxonomy" id="84607"/>
    <lineage>
        <taxon>Eukaryota</taxon>
        <taxon>Fungi</taxon>
        <taxon>Dikarya</taxon>
        <taxon>Basidiomycota</taxon>
        <taxon>Agaricomycotina</taxon>
        <taxon>Agaricomycetes</taxon>
        <taxon>Agaricomycetidae</taxon>
        <taxon>Agaricales</taxon>
        <taxon>Agaricineae</taxon>
        <taxon>Strophariaceae</taxon>
        <taxon>Agrocybe</taxon>
    </lineage>
</organism>
<evidence type="ECO:0000313" key="2">
    <source>
        <dbReference type="EMBL" id="KAF4609884.1"/>
    </source>
</evidence>
<evidence type="ECO:0000256" key="1">
    <source>
        <dbReference type="SAM" id="MobiDB-lite"/>
    </source>
</evidence>
<dbReference type="EMBL" id="JAACJL010000059">
    <property type="protein sequence ID" value="KAF4609884.1"/>
    <property type="molecule type" value="Genomic_DNA"/>
</dbReference>
<comment type="caution">
    <text evidence="2">The sequence shown here is derived from an EMBL/GenBank/DDBJ whole genome shotgun (WGS) entry which is preliminary data.</text>
</comment>
<feature type="compositionally biased region" description="Polar residues" evidence="1">
    <location>
        <begin position="1"/>
        <end position="13"/>
    </location>
</feature>
<keyword evidence="3" id="KW-1185">Reference proteome</keyword>
<evidence type="ECO:0000313" key="3">
    <source>
        <dbReference type="Proteomes" id="UP000521872"/>
    </source>
</evidence>
<feature type="compositionally biased region" description="Low complexity" evidence="1">
    <location>
        <begin position="14"/>
        <end position="25"/>
    </location>
</feature>
<dbReference type="AlphaFoldDB" id="A0A8H4VJ71"/>
<feature type="compositionally biased region" description="Low complexity" evidence="1">
    <location>
        <begin position="53"/>
        <end position="81"/>
    </location>
</feature>
<feature type="compositionally biased region" description="Polar residues" evidence="1">
    <location>
        <begin position="153"/>
        <end position="168"/>
    </location>
</feature>
<feature type="region of interest" description="Disordered" evidence="1">
    <location>
        <begin position="1"/>
        <end position="168"/>
    </location>
</feature>
<dbReference type="Proteomes" id="UP000521872">
    <property type="component" value="Unassembled WGS sequence"/>
</dbReference>
<accession>A0A8H4VJ71</accession>
<reference evidence="2 3" key="1">
    <citation type="submission" date="2019-12" db="EMBL/GenBank/DDBJ databases">
        <authorList>
            <person name="Floudas D."/>
            <person name="Bentzer J."/>
            <person name="Ahren D."/>
            <person name="Johansson T."/>
            <person name="Persson P."/>
            <person name="Tunlid A."/>
        </authorList>
    </citation>
    <scope>NUCLEOTIDE SEQUENCE [LARGE SCALE GENOMIC DNA]</scope>
    <source>
        <strain evidence="2 3">CBS 102.39</strain>
    </source>
</reference>
<feature type="compositionally biased region" description="Polar residues" evidence="1">
    <location>
        <begin position="91"/>
        <end position="104"/>
    </location>
</feature>
<proteinExistence type="predicted"/>
<gene>
    <name evidence="2" type="ORF">D9613_010198</name>
</gene>
<sequence>MASKNANSRHTQTPSSPVPSSSSPPLHQNSTSKLPRFLQNKAARDRSKSVTDPGPGASGSSPTGSAGSGSPSPEPFSQQSQNTPKPKKTSKFLSINKKSSNANAEPTVPMPPQPHQQQHQEASMEMDEPPVIVEPVPIPRPRTRSERPVVNPEHSSVPTLCSSASSTSRIGDLPTRLSGWFTQTFSTSSTTDLSLPSVLAQQAQSPRKLGGGGGASALLTAAKHGTGHLDKAMRYLFDSDAVPDKCTDLFWLLGVQHLGYEPPPTPTSSQQVQFIMIR</sequence>
<protein>
    <submittedName>
        <fullName evidence="2">Uncharacterized protein</fullName>
    </submittedName>
</protein>